<comment type="subcellular location">
    <subcellularLocation>
        <location evidence="1">Membrane</location>
        <topology evidence="1">Multi-pass membrane protein</topology>
    </subcellularLocation>
</comment>
<comment type="caution">
    <text evidence="6">The sequence shown here is derived from an EMBL/GenBank/DDBJ whole genome shotgun (WGS) entry which is preliminary data.</text>
</comment>
<protein>
    <recommendedName>
        <fullName evidence="8">Mitochondrial import inner membrane translocase subunit TIM23-1</fullName>
    </recommendedName>
</protein>
<dbReference type="Proteomes" id="UP000095767">
    <property type="component" value="Unassembled WGS sequence"/>
</dbReference>
<evidence type="ECO:0000256" key="4">
    <source>
        <dbReference type="ARBA" id="ARBA00023136"/>
    </source>
</evidence>
<evidence type="ECO:0000256" key="2">
    <source>
        <dbReference type="ARBA" id="ARBA00022692"/>
    </source>
</evidence>
<dbReference type="EMBL" id="LWDX02010552">
    <property type="protein sequence ID" value="OEL35947.1"/>
    <property type="molecule type" value="Genomic_DNA"/>
</dbReference>
<proteinExistence type="predicted"/>
<evidence type="ECO:0000256" key="3">
    <source>
        <dbReference type="ARBA" id="ARBA00022989"/>
    </source>
</evidence>
<feature type="compositionally biased region" description="Basic and acidic residues" evidence="5">
    <location>
        <begin position="11"/>
        <end position="20"/>
    </location>
</feature>
<name>A0A1E5WEW6_9POAL</name>
<feature type="region of interest" description="Disordered" evidence="5">
    <location>
        <begin position="1"/>
        <end position="21"/>
    </location>
</feature>
<dbReference type="InterPro" id="IPR045238">
    <property type="entry name" value="Tim23-like"/>
</dbReference>
<evidence type="ECO:0008006" key="8">
    <source>
        <dbReference type="Google" id="ProtNLM"/>
    </source>
</evidence>
<evidence type="ECO:0000313" key="7">
    <source>
        <dbReference type="Proteomes" id="UP000095767"/>
    </source>
</evidence>
<dbReference type="PANTHER" id="PTHR15371:SF21">
    <property type="entry name" value="MITOCHONDRIAL IMPORT INNER MEMBRANE TRANSLOCASE SUBUNIT TIM23"/>
    <property type="match status" value="1"/>
</dbReference>
<reference evidence="6 7" key="1">
    <citation type="submission" date="2016-09" db="EMBL/GenBank/DDBJ databases">
        <title>The draft genome of Dichanthelium oligosanthes: A C3 panicoid grass species.</title>
        <authorList>
            <person name="Studer A.J."/>
            <person name="Schnable J.C."/>
            <person name="Brutnell T.P."/>
        </authorList>
    </citation>
    <scope>NUCLEOTIDE SEQUENCE [LARGE SCALE GENOMIC DNA]</scope>
    <source>
        <strain evidence="7">cv. Kellogg 1175</strain>
        <tissue evidence="6">Leaf</tissue>
    </source>
</reference>
<dbReference type="STRING" id="888268.A0A1E5WEW6"/>
<accession>A0A1E5WEW6</accession>
<dbReference type="GO" id="GO:0005744">
    <property type="term" value="C:TIM23 mitochondrial import inner membrane translocase complex"/>
    <property type="evidence" value="ECO:0007669"/>
    <property type="project" value="TreeGrafter"/>
</dbReference>
<evidence type="ECO:0000313" key="6">
    <source>
        <dbReference type="EMBL" id="OEL35947.1"/>
    </source>
</evidence>
<dbReference type="GO" id="GO:0008320">
    <property type="term" value="F:protein transmembrane transporter activity"/>
    <property type="evidence" value="ECO:0007669"/>
    <property type="project" value="TreeGrafter"/>
</dbReference>
<dbReference type="OrthoDB" id="159299at2759"/>
<keyword evidence="4" id="KW-0472">Membrane</keyword>
<keyword evidence="2" id="KW-0812">Transmembrane</keyword>
<dbReference type="PANTHER" id="PTHR15371">
    <property type="entry name" value="TIM23"/>
    <property type="match status" value="1"/>
</dbReference>
<dbReference type="GO" id="GO:0030150">
    <property type="term" value="P:protein import into mitochondrial matrix"/>
    <property type="evidence" value="ECO:0007669"/>
    <property type="project" value="TreeGrafter"/>
</dbReference>
<gene>
    <name evidence="6" type="ORF">BAE44_0003034</name>
</gene>
<evidence type="ECO:0000256" key="1">
    <source>
        <dbReference type="ARBA" id="ARBA00004141"/>
    </source>
</evidence>
<keyword evidence="3" id="KW-1133">Transmembrane helix</keyword>
<evidence type="ECO:0000256" key="5">
    <source>
        <dbReference type="SAM" id="MobiDB-lite"/>
    </source>
</evidence>
<sequence>MAGATEQSPYGDEHRSEGGARRVYTPYQPEGLSLPSLSALYDLPTSPELLFIEERREGRPWGENLTFYAGCGYLAGGASGAAVGLRRAAAQSERGESAKLRASRALTQCGAVGRAYGNRLGIIGILFAGVESGAAGLRGVDDWKNTVAAGLGAGLLYRAAAGPRSAVFGCVVGGLMTGAAVLGNQALERYVPDLMTI</sequence>
<organism evidence="6 7">
    <name type="scientific">Dichanthelium oligosanthes</name>
    <dbReference type="NCBI Taxonomy" id="888268"/>
    <lineage>
        <taxon>Eukaryota</taxon>
        <taxon>Viridiplantae</taxon>
        <taxon>Streptophyta</taxon>
        <taxon>Embryophyta</taxon>
        <taxon>Tracheophyta</taxon>
        <taxon>Spermatophyta</taxon>
        <taxon>Magnoliopsida</taxon>
        <taxon>Liliopsida</taxon>
        <taxon>Poales</taxon>
        <taxon>Poaceae</taxon>
        <taxon>PACMAD clade</taxon>
        <taxon>Panicoideae</taxon>
        <taxon>Panicodae</taxon>
        <taxon>Paniceae</taxon>
        <taxon>Dichantheliinae</taxon>
        <taxon>Dichanthelium</taxon>
    </lineage>
</organism>
<dbReference type="Pfam" id="PF02466">
    <property type="entry name" value="Tim17"/>
    <property type="match status" value="1"/>
</dbReference>
<dbReference type="AlphaFoldDB" id="A0A1E5WEW6"/>
<keyword evidence="7" id="KW-1185">Reference proteome</keyword>